<dbReference type="Proteomes" id="UP000199452">
    <property type="component" value="Unassembled WGS sequence"/>
</dbReference>
<feature type="signal peptide" evidence="1">
    <location>
        <begin position="1"/>
        <end position="23"/>
    </location>
</feature>
<dbReference type="PROSITE" id="PS51257">
    <property type="entry name" value="PROKAR_LIPOPROTEIN"/>
    <property type="match status" value="1"/>
</dbReference>
<name>A0A1G6MUE4_9BACT</name>
<dbReference type="PIRSF" id="PIRSF028431">
    <property type="entry name" value="UCP028431"/>
    <property type="match status" value="1"/>
</dbReference>
<evidence type="ECO:0000313" key="3">
    <source>
        <dbReference type="EMBL" id="SDC58854.1"/>
    </source>
</evidence>
<organism evidence="3 4">
    <name type="scientific">Williamwhitmania taraxaci</name>
    <dbReference type="NCBI Taxonomy" id="1640674"/>
    <lineage>
        <taxon>Bacteria</taxon>
        <taxon>Pseudomonadati</taxon>
        <taxon>Bacteroidota</taxon>
        <taxon>Bacteroidia</taxon>
        <taxon>Bacteroidales</taxon>
        <taxon>Williamwhitmaniaceae</taxon>
        <taxon>Williamwhitmania</taxon>
    </lineage>
</organism>
<sequence length="457" mass="51656">MLKKLPYYFLASLLILAACSKSEDDTSPVDIDTPDTCVKLENYVETITDDALLNKVQQQTLKYFWDFAEPNSGMSRERNTSGNLVTTGGTGFGIMAIIVGADRGFVTRDAATDRILKVFNFLSKADRFHGAWPHWMDGTTGKTIAFGTKDNGGDLIETAFLVQGIIAAKEYFSAATQKEDSLRRMADSLWYKVEWDWYTNGENVLLWHWSANYSFEINMHISGWNEGLITYVLAASSPTHPISKLVYDNGWAKNGGLRNGRIFYGTKLPLGQDFGGPLFFSHYSFLGLDPRGLSDQYANYWEQNVNHSKINHSYAVANPYSFCHYSDSCWGLTASDDPIRGYQAHAPYRNGGDDNGTITPTAALSSFPYTPVESMKALRFFYHRLNSKVWGTYGFTDAFNLSQKWYANSYLAIDQGPIVVMIENYRTGLLWNTFMKNQDIKNGLSKLEFTVINYQFY</sequence>
<keyword evidence="4" id="KW-1185">Reference proteome</keyword>
<evidence type="ECO:0000259" key="2">
    <source>
        <dbReference type="Pfam" id="PF10091"/>
    </source>
</evidence>
<evidence type="ECO:0000256" key="1">
    <source>
        <dbReference type="SAM" id="SignalP"/>
    </source>
</evidence>
<dbReference type="InterPro" id="IPR019282">
    <property type="entry name" value="Glycoamylase-like_cons_dom"/>
</dbReference>
<dbReference type="AlphaFoldDB" id="A0A1G6MUE4"/>
<feature type="chain" id="PRO_5011528697" description="Glycoamylase-like domain-containing protein" evidence="1">
    <location>
        <begin position="24"/>
        <end position="457"/>
    </location>
</feature>
<dbReference type="InterPro" id="IPR016883">
    <property type="entry name" value="UCP028431"/>
</dbReference>
<reference evidence="3 4" key="1">
    <citation type="submission" date="2016-09" db="EMBL/GenBank/DDBJ databases">
        <authorList>
            <person name="Capua I."/>
            <person name="De Benedictis P."/>
            <person name="Joannis T."/>
            <person name="Lombin L.H."/>
            <person name="Cattoli G."/>
        </authorList>
    </citation>
    <scope>NUCLEOTIDE SEQUENCE [LARGE SCALE GENOMIC DNA]</scope>
    <source>
        <strain evidence="3 4">A7P-90m</strain>
    </source>
</reference>
<dbReference type="OrthoDB" id="5937621at2"/>
<proteinExistence type="predicted"/>
<evidence type="ECO:0000313" key="4">
    <source>
        <dbReference type="Proteomes" id="UP000199452"/>
    </source>
</evidence>
<feature type="domain" description="Glycoamylase-like" evidence="2">
    <location>
        <begin position="220"/>
        <end position="437"/>
    </location>
</feature>
<dbReference type="Gene3D" id="1.50.10.140">
    <property type="match status" value="1"/>
</dbReference>
<dbReference type="RefSeq" id="WP_092438833.1">
    <property type="nucleotide sequence ID" value="NZ_FMYP01000038.1"/>
</dbReference>
<gene>
    <name evidence="3" type="ORF">SAMN05216323_103827</name>
</gene>
<dbReference type="EMBL" id="FMYP01000038">
    <property type="protein sequence ID" value="SDC58854.1"/>
    <property type="molecule type" value="Genomic_DNA"/>
</dbReference>
<dbReference type="Pfam" id="PF10091">
    <property type="entry name" value="Glycoamylase"/>
    <property type="match status" value="1"/>
</dbReference>
<keyword evidence="1" id="KW-0732">Signal</keyword>
<dbReference type="STRING" id="1640674.SAMN05216323_103827"/>
<protein>
    <recommendedName>
        <fullName evidence="2">Glycoamylase-like domain-containing protein</fullName>
    </recommendedName>
</protein>
<accession>A0A1G6MUE4</accession>